<keyword evidence="4" id="KW-1185">Reference proteome</keyword>
<dbReference type="GO" id="GO:0030431">
    <property type="term" value="P:sleep"/>
    <property type="evidence" value="ECO:0007669"/>
    <property type="project" value="InterPro"/>
</dbReference>
<name>A0A8B7YVV4_ACAPL</name>
<dbReference type="Pfam" id="PF17064">
    <property type="entry name" value="QVR"/>
    <property type="match status" value="1"/>
</dbReference>
<accession>A0A8B7YVV4</accession>
<keyword evidence="2" id="KW-0325">Glycoprotein</keyword>
<sequence>MKGIFCNPALLLGLVCLQIHVVSSLKCYQCVNLVTSNSFIGEWPTNEACASETFDPTQVVLQDCGTSFGKTAMCEKWEGKFTIDYFLLQADVSGTVRGCAFLPIGELVDGCVSSTDTNGLSLFSDLLGFLLELFSSISDVEATYCSCERDYCNAAPALSQTAPLVLMIAFLFGQAFVQ</sequence>
<protein>
    <submittedName>
        <fullName evidence="5">Uncharacterized protein LOC110982942</fullName>
    </submittedName>
</protein>
<evidence type="ECO:0000313" key="4">
    <source>
        <dbReference type="Proteomes" id="UP000694845"/>
    </source>
</evidence>
<reference evidence="5" key="1">
    <citation type="submission" date="2025-08" db="UniProtKB">
        <authorList>
            <consortium name="RefSeq"/>
        </authorList>
    </citation>
    <scope>IDENTIFICATION</scope>
</reference>
<evidence type="ECO:0000313" key="5">
    <source>
        <dbReference type="RefSeq" id="XP_022097444.1"/>
    </source>
</evidence>
<dbReference type="KEGG" id="aplc:110982942"/>
<dbReference type="GeneID" id="110982942"/>
<dbReference type="InterPro" id="IPR031424">
    <property type="entry name" value="QVR-like"/>
</dbReference>
<dbReference type="RefSeq" id="XP_022097444.1">
    <property type="nucleotide sequence ID" value="XM_022241752.1"/>
</dbReference>
<evidence type="ECO:0000256" key="3">
    <source>
        <dbReference type="SAM" id="SignalP"/>
    </source>
</evidence>
<organism evidence="4 5">
    <name type="scientific">Acanthaster planci</name>
    <name type="common">Crown-of-thorns starfish</name>
    <dbReference type="NCBI Taxonomy" id="133434"/>
    <lineage>
        <taxon>Eukaryota</taxon>
        <taxon>Metazoa</taxon>
        <taxon>Echinodermata</taxon>
        <taxon>Eleutherozoa</taxon>
        <taxon>Asterozoa</taxon>
        <taxon>Asteroidea</taxon>
        <taxon>Valvatacea</taxon>
        <taxon>Valvatida</taxon>
        <taxon>Acanthasteridae</taxon>
        <taxon>Acanthaster</taxon>
    </lineage>
</organism>
<dbReference type="Proteomes" id="UP000694845">
    <property type="component" value="Unplaced"/>
</dbReference>
<dbReference type="AlphaFoldDB" id="A0A8B7YVV4"/>
<gene>
    <name evidence="5" type="primary">LOC110982942</name>
</gene>
<dbReference type="OrthoDB" id="6287408at2759"/>
<proteinExistence type="predicted"/>
<keyword evidence="1 3" id="KW-0732">Signal</keyword>
<evidence type="ECO:0000256" key="1">
    <source>
        <dbReference type="ARBA" id="ARBA00022729"/>
    </source>
</evidence>
<dbReference type="GO" id="GO:0032222">
    <property type="term" value="P:regulation of synaptic transmission, cholinergic"/>
    <property type="evidence" value="ECO:0007669"/>
    <property type="project" value="InterPro"/>
</dbReference>
<feature type="signal peptide" evidence="3">
    <location>
        <begin position="1"/>
        <end position="24"/>
    </location>
</feature>
<feature type="chain" id="PRO_5034083986" evidence="3">
    <location>
        <begin position="25"/>
        <end position="178"/>
    </location>
</feature>
<evidence type="ECO:0000256" key="2">
    <source>
        <dbReference type="ARBA" id="ARBA00023180"/>
    </source>
</evidence>